<evidence type="ECO:0000256" key="3">
    <source>
        <dbReference type="SAM" id="SignalP"/>
    </source>
</evidence>
<feature type="compositionally biased region" description="Basic and acidic residues" evidence="1">
    <location>
        <begin position="772"/>
        <end position="785"/>
    </location>
</feature>
<feature type="compositionally biased region" description="Low complexity" evidence="1">
    <location>
        <begin position="1126"/>
        <end position="1138"/>
    </location>
</feature>
<feature type="transmembrane region" description="Helical" evidence="2">
    <location>
        <begin position="520"/>
        <end position="543"/>
    </location>
</feature>
<accession>A0A061B713</accession>
<feature type="chain" id="PRO_5030001689" evidence="3">
    <location>
        <begin position="22"/>
        <end position="1160"/>
    </location>
</feature>
<dbReference type="Gene3D" id="2.120.10.80">
    <property type="entry name" value="Kelch-type beta propeller"/>
    <property type="match status" value="1"/>
</dbReference>
<gene>
    <name evidence="4" type="ORF">RHTO0S_11e03488g</name>
</gene>
<dbReference type="AlphaFoldDB" id="A0A061B713"/>
<dbReference type="OrthoDB" id="432528at2759"/>
<organism evidence="4">
    <name type="scientific">Rhodotorula toruloides</name>
    <name type="common">Yeast</name>
    <name type="synonym">Rhodosporidium toruloides</name>
    <dbReference type="NCBI Taxonomy" id="5286"/>
    <lineage>
        <taxon>Eukaryota</taxon>
        <taxon>Fungi</taxon>
        <taxon>Dikarya</taxon>
        <taxon>Basidiomycota</taxon>
        <taxon>Pucciniomycotina</taxon>
        <taxon>Microbotryomycetes</taxon>
        <taxon>Sporidiobolales</taxon>
        <taxon>Sporidiobolaceae</taxon>
        <taxon>Rhodotorula</taxon>
    </lineage>
</organism>
<evidence type="ECO:0000256" key="2">
    <source>
        <dbReference type="SAM" id="Phobius"/>
    </source>
</evidence>
<dbReference type="InterPro" id="IPR015915">
    <property type="entry name" value="Kelch-typ_b-propeller"/>
</dbReference>
<feature type="region of interest" description="Disordered" evidence="1">
    <location>
        <begin position="765"/>
        <end position="818"/>
    </location>
</feature>
<keyword evidence="3" id="KW-0732">Signal</keyword>
<feature type="region of interest" description="Disordered" evidence="1">
    <location>
        <begin position="916"/>
        <end position="950"/>
    </location>
</feature>
<dbReference type="SUPFAM" id="SSF117281">
    <property type="entry name" value="Kelch motif"/>
    <property type="match status" value="1"/>
</dbReference>
<feature type="region of interest" description="Disordered" evidence="1">
    <location>
        <begin position="418"/>
        <end position="516"/>
    </location>
</feature>
<feature type="region of interest" description="Disordered" evidence="1">
    <location>
        <begin position="1033"/>
        <end position="1160"/>
    </location>
</feature>
<reference evidence="4" key="1">
    <citation type="journal article" date="2014" name="Genome Announc.">
        <title>Draft genome sequence of Rhodosporidium toruloides CECT1137, an oleaginous yeast of biotechnological interest.</title>
        <authorList>
            <person name="Morin N."/>
            <person name="Calcas X."/>
            <person name="Devillers H."/>
            <person name="Durrens P."/>
            <person name="Sherman D.J."/>
            <person name="Nicaud J.-M."/>
            <person name="Neuveglise C."/>
        </authorList>
    </citation>
    <scope>NUCLEOTIDE SEQUENCE</scope>
    <source>
        <strain evidence="4">CECT1137</strain>
    </source>
</reference>
<protein>
    <submittedName>
        <fullName evidence="4">RHTO0S11e03488g1_1</fullName>
    </submittedName>
</protein>
<evidence type="ECO:0000313" key="4">
    <source>
        <dbReference type="EMBL" id="CDR45702.1"/>
    </source>
</evidence>
<evidence type="ECO:0000256" key="1">
    <source>
        <dbReference type="SAM" id="MobiDB-lite"/>
    </source>
</evidence>
<proteinExistence type="predicted"/>
<feature type="compositionally biased region" description="Polar residues" evidence="1">
    <location>
        <begin position="1098"/>
        <end position="1111"/>
    </location>
</feature>
<sequence length="1160" mass="120239">MRRRTAASIALVALLGSSAPSDEWTGMSQGSRGRRRALFGWTGATAQTTGLTGRWSQSSALLSPDDDPTLVVVSGKETVAGQTVSSTPSTSSSLYLNLSNPITDLSSPPWQDFATAAPIASYASLVPLSSSSALFFGGDASSDPTFAVQTGNDSSWLLSLTSTSTSLTPSWTHETADLWPSQPERRESAFTASATNGTLTRAWVFGGQRADRSGTTFGEMWELQVTVDAKGGVSAPRWAMWSGTGGPPPTYDGTAVLVPSTQSNVMPSIHLIGGVQVVDGSSTLAPLDSVWVFTPNARLGGGSWEQVKMRNAPNGRRGHVAVEVGAGKIWVQGGRSADGSTVMRDSALLDTQKKTWTRTKAGQQVWGQSVAMVGETVVMAFGYGVNSPASTALSVYAPANDTWLTAYYPSFVTIPPTNPKASGQTTPAASPAASSTPAAPSDPNTSPSDSSSTAPESASPGAGSSSDSSSSSQSSSSSNGSSGAPEWTAPGSAASPSSGGGDSSSGSSAGDGTSKPSGGIVAGAVVGGILGALALGVAGAFAVRRYRDNSRHSYTGDDDFYARPFAGGASGGGSLMAEHRMNGGFASSEAYNLGKVAPPAAASAGVLGALAGFLSPRDKFTSLAGTRRKRRFDMLKDEENDDTWDAGMKEGWVRFDEDEPSGHDRTGSASSASLKGRGGMAIWDGFGGIAPGVGRFGDSIRSSRSYLGGALGGFIGIAGGAAARRAGPAQDEELDEKRSLDHHYGGIARAGLEEQADPALTPIAEWEEEDARSEPDDSRTLESGHTHTTGTYDAPSSSTTHRTASTRPTSCEISPTKASRIVRPFSPASVTSLYGSNFASQYAGGPALNRTSSNQSHASSRFLSRNNSSWWSRLNLQKAHQGGEVPTLTAFEAIRDPAPAPSLATIPDDPFVDPFVDPTPSLPPPSSESAVPSAAPLRQLSARVTRPDEHGRFDSRVERLVRGEHDRSVSSNTSDVTATSSVLEERLRGMDVVQRVRTGSGGDSSTEVTPTLGHTADGAFGRLPEALTSTLHVVPAPNPFADPAPAPPPKTGATPSSSPRKPVLPISILPPTPTYAPPDSPRRNRLAGPRPQPLSPSAAPSTFSLPRSNSVKDLVANIERRNSQHSLASLAAPAAPSPQKKRAKVEHGLVKKQQLYIANP</sequence>
<feature type="signal peptide" evidence="3">
    <location>
        <begin position="1"/>
        <end position="21"/>
    </location>
</feature>
<feature type="transmembrane region" description="Helical" evidence="2">
    <location>
        <begin position="705"/>
        <end position="723"/>
    </location>
</feature>
<keyword evidence="2" id="KW-0472">Membrane</keyword>
<name>A0A061B713_RHOTO</name>
<keyword evidence="2" id="KW-1133">Transmembrane helix</keyword>
<feature type="compositionally biased region" description="Low complexity" evidence="1">
    <location>
        <begin position="504"/>
        <end position="516"/>
    </location>
</feature>
<dbReference type="EMBL" id="LK052946">
    <property type="protein sequence ID" value="CDR45702.1"/>
    <property type="molecule type" value="Genomic_DNA"/>
</dbReference>
<feature type="compositionally biased region" description="Pro residues" evidence="1">
    <location>
        <begin position="1068"/>
        <end position="1079"/>
    </location>
</feature>
<feature type="compositionally biased region" description="Low complexity" evidence="1">
    <location>
        <begin position="794"/>
        <end position="810"/>
    </location>
</feature>
<keyword evidence="2" id="KW-0812">Transmembrane</keyword>
<feature type="compositionally biased region" description="Low complexity" evidence="1">
    <location>
        <begin position="421"/>
        <end position="497"/>
    </location>
</feature>
<feature type="compositionally biased region" description="Low complexity" evidence="1">
    <location>
        <begin position="927"/>
        <end position="936"/>
    </location>
</feature>
<feature type="compositionally biased region" description="Pro residues" evidence="1">
    <location>
        <begin position="1036"/>
        <end position="1050"/>
    </location>
</feature>